<dbReference type="EnsemblPlants" id="AET1Gv20237300.2">
    <property type="protein sequence ID" value="AET1Gv20237300.2"/>
    <property type="gene ID" value="AET1Gv20237300"/>
</dbReference>
<evidence type="ECO:0000256" key="1">
    <source>
        <dbReference type="SAM" id="Coils"/>
    </source>
</evidence>
<feature type="chain" id="PRO_5019052017" description="Aminotransferase-like plant mobile domain-containing protein" evidence="2">
    <location>
        <begin position="21"/>
        <end position="602"/>
    </location>
</feature>
<accession>A0A452XZV5</accession>
<dbReference type="AlphaFoldDB" id="A0A452XZV5"/>
<keyword evidence="1" id="KW-0175">Coiled coil</keyword>
<reference evidence="4" key="4">
    <citation type="submission" date="2019-03" db="UniProtKB">
        <authorList>
            <consortium name="EnsemblPlants"/>
        </authorList>
    </citation>
    <scope>IDENTIFICATION</scope>
</reference>
<dbReference type="Pfam" id="PF10536">
    <property type="entry name" value="PMD"/>
    <property type="match status" value="1"/>
</dbReference>
<name>A0A452XZV5_AEGTS</name>
<reference evidence="5" key="1">
    <citation type="journal article" date="2014" name="Science">
        <title>Ancient hybridizations among the ancestral genomes of bread wheat.</title>
        <authorList>
            <consortium name="International Wheat Genome Sequencing Consortium,"/>
            <person name="Marcussen T."/>
            <person name="Sandve S.R."/>
            <person name="Heier L."/>
            <person name="Spannagl M."/>
            <person name="Pfeifer M."/>
            <person name="Jakobsen K.S."/>
            <person name="Wulff B.B."/>
            <person name="Steuernagel B."/>
            <person name="Mayer K.F."/>
            <person name="Olsen O.A."/>
        </authorList>
    </citation>
    <scope>NUCLEOTIDE SEQUENCE [LARGE SCALE GENOMIC DNA]</scope>
    <source>
        <strain evidence="5">cv. AL8/78</strain>
    </source>
</reference>
<dbReference type="InterPro" id="IPR019557">
    <property type="entry name" value="AminoTfrase-like_pln_mobile"/>
</dbReference>
<evidence type="ECO:0000313" key="4">
    <source>
        <dbReference type="EnsemblPlants" id="AET1Gv20237300.2"/>
    </source>
</evidence>
<proteinExistence type="predicted"/>
<evidence type="ECO:0000259" key="3">
    <source>
        <dbReference type="Pfam" id="PF10536"/>
    </source>
</evidence>
<evidence type="ECO:0000256" key="2">
    <source>
        <dbReference type="SAM" id="SignalP"/>
    </source>
</evidence>
<feature type="signal peptide" evidence="2">
    <location>
        <begin position="1"/>
        <end position="20"/>
    </location>
</feature>
<feature type="coiled-coil region" evidence="1">
    <location>
        <begin position="506"/>
        <end position="593"/>
    </location>
</feature>
<dbReference type="Gramene" id="AET1Gv20237300.2">
    <property type="protein sequence ID" value="AET1Gv20237300.2"/>
    <property type="gene ID" value="AET1Gv20237300"/>
</dbReference>
<keyword evidence="2" id="KW-0732">Signal</keyword>
<feature type="domain" description="Aminotransferase-like plant mobile" evidence="3">
    <location>
        <begin position="4"/>
        <end position="200"/>
    </location>
</feature>
<organism evidence="4 5">
    <name type="scientific">Aegilops tauschii subsp. strangulata</name>
    <name type="common">Goatgrass</name>
    <dbReference type="NCBI Taxonomy" id="200361"/>
    <lineage>
        <taxon>Eukaryota</taxon>
        <taxon>Viridiplantae</taxon>
        <taxon>Streptophyta</taxon>
        <taxon>Embryophyta</taxon>
        <taxon>Tracheophyta</taxon>
        <taxon>Spermatophyta</taxon>
        <taxon>Magnoliopsida</taxon>
        <taxon>Liliopsida</taxon>
        <taxon>Poales</taxon>
        <taxon>Poaceae</taxon>
        <taxon>BOP clade</taxon>
        <taxon>Pooideae</taxon>
        <taxon>Triticodae</taxon>
        <taxon>Triticeae</taxon>
        <taxon>Triticinae</taxon>
        <taxon>Aegilops</taxon>
    </lineage>
</organism>
<reference evidence="4" key="5">
    <citation type="journal article" date="2021" name="G3 (Bethesda)">
        <title>Aegilops tauschii genome assembly Aet v5.0 features greater sequence contiguity and improved annotation.</title>
        <authorList>
            <person name="Wang L."/>
            <person name="Zhu T."/>
            <person name="Rodriguez J.C."/>
            <person name="Deal K.R."/>
            <person name="Dubcovsky J."/>
            <person name="McGuire P.E."/>
            <person name="Lux T."/>
            <person name="Spannagl M."/>
            <person name="Mayer K.F.X."/>
            <person name="Baldrich P."/>
            <person name="Meyers B.C."/>
            <person name="Huo N."/>
            <person name="Gu Y.Q."/>
            <person name="Zhou H."/>
            <person name="Devos K.M."/>
            <person name="Bennetzen J.L."/>
            <person name="Unver T."/>
            <person name="Budak H."/>
            <person name="Gulick P.J."/>
            <person name="Galiba G."/>
            <person name="Kalapos B."/>
            <person name="Nelson D.R."/>
            <person name="Li P."/>
            <person name="You F.M."/>
            <person name="Luo M.C."/>
            <person name="Dvorak J."/>
        </authorList>
    </citation>
    <scope>NUCLEOTIDE SEQUENCE [LARGE SCALE GENOMIC DNA]</scope>
    <source>
        <strain evidence="4">cv. AL8/78</strain>
    </source>
</reference>
<dbReference type="PANTHER" id="PTHR36607:SF20">
    <property type="entry name" value="AMINOTRANSFERASE-LIKE PLANT MOBILE DOMAIN-CONTAINING PROTEIN"/>
    <property type="match status" value="1"/>
</dbReference>
<reference evidence="4" key="3">
    <citation type="journal article" date="2017" name="Nature">
        <title>Genome sequence of the progenitor of the wheat D genome Aegilops tauschii.</title>
        <authorList>
            <person name="Luo M.C."/>
            <person name="Gu Y.Q."/>
            <person name="Puiu D."/>
            <person name="Wang H."/>
            <person name="Twardziok S.O."/>
            <person name="Deal K.R."/>
            <person name="Huo N."/>
            <person name="Zhu T."/>
            <person name="Wang L."/>
            <person name="Wang Y."/>
            <person name="McGuire P.E."/>
            <person name="Liu S."/>
            <person name="Long H."/>
            <person name="Ramasamy R.K."/>
            <person name="Rodriguez J.C."/>
            <person name="Van S.L."/>
            <person name="Yuan L."/>
            <person name="Wang Z."/>
            <person name="Xia Z."/>
            <person name="Xiao L."/>
            <person name="Anderson O.D."/>
            <person name="Ouyang S."/>
            <person name="Liang Y."/>
            <person name="Zimin A.V."/>
            <person name="Pertea G."/>
            <person name="Qi P."/>
            <person name="Bennetzen J.L."/>
            <person name="Dai X."/>
            <person name="Dawson M.W."/>
            <person name="Muller H.G."/>
            <person name="Kugler K."/>
            <person name="Rivarola-Duarte L."/>
            <person name="Spannagl M."/>
            <person name="Mayer K.F.X."/>
            <person name="Lu F.H."/>
            <person name="Bevan M.W."/>
            <person name="Leroy P."/>
            <person name="Li P."/>
            <person name="You F.M."/>
            <person name="Sun Q."/>
            <person name="Liu Z."/>
            <person name="Lyons E."/>
            <person name="Wicker T."/>
            <person name="Salzberg S.L."/>
            <person name="Devos K.M."/>
            <person name="Dvorak J."/>
        </authorList>
    </citation>
    <scope>NUCLEOTIDE SEQUENCE [LARGE SCALE GENOMIC DNA]</scope>
    <source>
        <strain evidence="4">cv. AL8/78</strain>
    </source>
</reference>
<dbReference type="PANTHER" id="PTHR36607">
    <property type="entry name" value="1,2-DIHYDROXY-3-KETO-5-METHYLTHIOPENTENE DIOXYGENASE 4"/>
    <property type="match status" value="1"/>
</dbReference>
<dbReference type="Proteomes" id="UP000015105">
    <property type="component" value="Chromosome 1D"/>
</dbReference>
<keyword evidence="5" id="KW-1185">Reference proteome</keyword>
<protein>
    <recommendedName>
        <fullName evidence="3">Aminotransferase-like plant mobile domain-containing protein</fullName>
    </recommendedName>
</protein>
<evidence type="ECO:0000313" key="5">
    <source>
        <dbReference type="Proteomes" id="UP000015105"/>
    </source>
</evidence>
<sequence>MYVAAFVALWLCCFVVVGEGPFIRPSVLVMASWIALGGKISLAPPALSSLYLALRRISTNPVGPSFEQTPLSIHYIIGWMHLYLKKAFEAKGKGDKLPSPKRFPMQLAMLSTMFRPAKVFSPETAHEFLENHNNIIWCPYSSRNLTGVDQLQRSFAISIRRGMLPWRFSAESTDLCAAEPYHPDRVARQFKLDQQVPYNPLQSLLTEADVGVAYAYWSHLLHPVQEDIQHALGTNYVGTASLAWTNWWRKFAHPHSTILNSLKSGNMCGKIPYDERKSMCAKRGKRFYPTHTLSEDDLFIIKEVLVSHQKAYIEKIEAQEKAFAYHWNPILHAFLSDDEPSMEPRRKRKKMDIVDCPSRDSSLHELGEDDALVSTEGASNLVSGEGTMTHISAPPVDISAITKPILDTIDLVLKNAFEALDTPTLTDSERREIFQAVRSVLPVGDTAPQIAAVRTGWEKFVSISDAVQEARKTVEDQSKQKSEFVTTAESKAESIEASLKTSAAEMSSVLEKHAEKKERVEALSAQLQEANAELLTAGERVKQLESDRSAKQAEAKKLHEDLLEANAKASEELEALKGNISTLENEAESIIGSLKDWRSKSN</sequence>
<reference evidence="5" key="2">
    <citation type="journal article" date="2017" name="Nat. Plants">
        <title>The Aegilops tauschii genome reveals multiple impacts of transposons.</title>
        <authorList>
            <person name="Zhao G."/>
            <person name="Zou C."/>
            <person name="Li K."/>
            <person name="Wang K."/>
            <person name="Li T."/>
            <person name="Gao L."/>
            <person name="Zhang X."/>
            <person name="Wang H."/>
            <person name="Yang Z."/>
            <person name="Liu X."/>
            <person name="Jiang W."/>
            <person name="Mao L."/>
            <person name="Kong X."/>
            <person name="Jiao Y."/>
            <person name="Jia J."/>
        </authorList>
    </citation>
    <scope>NUCLEOTIDE SEQUENCE [LARGE SCALE GENOMIC DNA]</scope>
    <source>
        <strain evidence="5">cv. AL8/78</strain>
    </source>
</reference>